<keyword evidence="1" id="KW-0472">Membrane</keyword>
<gene>
    <name evidence="2" type="ORF">B9Q01_10430</name>
</gene>
<dbReference type="Proteomes" id="UP000240880">
    <property type="component" value="Unassembled WGS sequence"/>
</dbReference>
<dbReference type="AlphaFoldDB" id="A0A2R6A5T4"/>
<feature type="transmembrane region" description="Helical" evidence="1">
    <location>
        <begin position="268"/>
        <end position="290"/>
    </location>
</feature>
<evidence type="ECO:0000313" key="3">
    <source>
        <dbReference type="Proteomes" id="UP000240880"/>
    </source>
</evidence>
<organism evidence="2 3">
    <name type="scientific">Candidatus Marsarchaeota G1 archaeon OSP_D</name>
    <dbReference type="NCBI Taxonomy" id="1978155"/>
    <lineage>
        <taxon>Archaea</taxon>
        <taxon>Candidatus Marsarchaeota</taxon>
        <taxon>Candidatus Marsarchaeota group 1</taxon>
    </lineage>
</organism>
<sequence length="294" mass="32269">MEKLTRIFFIICLVLLSLLPFVAAQQNSSITVSVVYVGTPPNTHANYTEEYSVFATLNGKPLAQTNYNMSFSLSVTALAHPVSVASLQVNFLIFINKVSIEPNYNNLSYLHPKKPPVAPQTLYGTEYTGNFSVAPYFIISPNAPNQTLTNFEGTGTNISVFRVQAYHYSAGSINFNGPVIVMLTKYSLSGVLYNGKYVYDAKSGLLIYSINTTTYNFKVGSPAVPAQVNYTTQVWLTSTNLASINPLGDLQPITPTTVITFPSSTQFVLPYVFIAIVVVMVVVIALLLVFGRRR</sequence>
<keyword evidence="1" id="KW-0812">Transmembrane</keyword>
<comment type="caution">
    <text evidence="2">The sequence shown here is derived from an EMBL/GenBank/DDBJ whole genome shotgun (WGS) entry which is preliminary data.</text>
</comment>
<name>A0A2R6A5T4_9ARCH</name>
<evidence type="ECO:0000313" key="2">
    <source>
        <dbReference type="EMBL" id="PSN81741.1"/>
    </source>
</evidence>
<evidence type="ECO:0000256" key="1">
    <source>
        <dbReference type="SAM" id="Phobius"/>
    </source>
</evidence>
<dbReference type="EMBL" id="NEXC01000170">
    <property type="protein sequence ID" value="PSN81741.1"/>
    <property type="molecule type" value="Genomic_DNA"/>
</dbReference>
<keyword evidence="1" id="KW-1133">Transmembrane helix</keyword>
<accession>A0A2R6A5T4</accession>
<protein>
    <submittedName>
        <fullName evidence="2">Uncharacterized protein</fullName>
    </submittedName>
</protein>
<reference evidence="2 3" key="1">
    <citation type="submission" date="2017-04" db="EMBL/GenBank/DDBJ databases">
        <title>Novel microbial lineages endemic to geothermal iron-oxide mats fill important gaps in the evolutionary history of Archaea.</title>
        <authorList>
            <person name="Jay Z.J."/>
            <person name="Beam J.P."/>
            <person name="Dlakic M."/>
            <person name="Rusch D.B."/>
            <person name="Kozubal M.A."/>
            <person name="Inskeep W.P."/>
        </authorList>
    </citation>
    <scope>NUCLEOTIDE SEQUENCE [LARGE SCALE GENOMIC DNA]</scope>
    <source>
        <strain evidence="2">OSP_D</strain>
    </source>
</reference>
<proteinExistence type="predicted"/>